<proteinExistence type="inferred from homology"/>
<dbReference type="InterPro" id="IPR000305">
    <property type="entry name" value="GIY-YIG_endonuc"/>
</dbReference>
<dbReference type="Pfam" id="PF01541">
    <property type="entry name" value="GIY-YIG"/>
    <property type="match status" value="1"/>
</dbReference>
<dbReference type="Gene3D" id="3.40.1440.10">
    <property type="entry name" value="GIY-YIG endonuclease"/>
    <property type="match status" value="1"/>
</dbReference>
<comment type="similarity">
    <text evidence="1">Belongs to the UPF0213 family.</text>
</comment>
<dbReference type="EMBL" id="JAZBJM010000003">
    <property type="protein sequence ID" value="MEM0518139.1"/>
    <property type="molecule type" value="Genomic_DNA"/>
</dbReference>
<dbReference type="PANTHER" id="PTHR34477">
    <property type="entry name" value="UPF0213 PROTEIN YHBQ"/>
    <property type="match status" value="1"/>
</dbReference>
<evidence type="ECO:0000313" key="3">
    <source>
        <dbReference type="EMBL" id="MEM0518139.1"/>
    </source>
</evidence>
<dbReference type="PANTHER" id="PTHR34477:SF1">
    <property type="entry name" value="UPF0213 PROTEIN YHBQ"/>
    <property type="match status" value="1"/>
</dbReference>
<dbReference type="InterPro" id="IPR035901">
    <property type="entry name" value="GIY-YIG_endonuc_sf"/>
</dbReference>
<evidence type="ECO:0000259" key="2">
    <source>
        <dbReference type="PROSITE" id="PS50164"/>
    </source>
</evidence>
<evidence type="ECO:0000313" key="5">
    <source>
        <dbReference type="Proteomes" id="UP001388259"/>
    </source>
</evidence>
<dbReference type="PROSITE" id="PS50164">
    <property type="entry name" value="GIY_YIG"/>
    <property type="match status" value="1"/>
</dbReference>
<evidence type="ECO:0000313" key="4">
    <source>
        <dbReference type="EMBL" id="MEM0572929.1"/>
    </source>
</evidence>
<sequence>MKSYYIYILECSDGLLYTGFTNNISRRFDEHQNGLNKSCFTYKRRPLELIFYQEFNDVEQAIYFEKKIKNWSAQKKRALANKDFEMLQILAECRNMTHSKYKPTADEVSTALDQTQNH</sequence>
<dbReference type="InterPro" id="IPR050190">
    <property type="entry name" value="UPF0213_domain"/>
</dbReference>
<dbReference type="RefSeq" id="WP_279449139.1">
    <property type="nucleotide sequence ID" value="NZ_JAZBJM010000003.1"/>
</dbReference>
<evidence type="ECO:0000256" key="1">
    <source>
        <dbReference type="ARBA" id="ARBA00007435"/>
    </source>
</evidence>
<dbReference type="EMBL" id="JBANCF010000003">
    <property type="protein sequence ID" value="MEM0572929.1"/>
    <property type="molecule type" value="Genomic_DNA"/>
</dbReference>
<protein>
    <submittedName>
        <fullName evidence="3">GIY-YIG nuclease family protein</fullName>
    </submittedName>
</protein>
<organism evidence="3 5">
    <name type="scientific">Aequorivita flava</name>
    <dbReference type="NCBI Taxonomy" id="3114371"/>
    <lineage>
        <taxon>Bacteria</taxon>
        <taxon>Pseudomonadati</taxon>
        <taxon>Bacteroidota</taxon>
        <taxon>Flavobacteriia</taxon>
        <taxon>Flavobacteriales</taxon>
        <taxon>Flavobacteriaceae</taxon>
        <taxon>Aequorivita</taxon>
    </lineage>
</organism>
<gene>
    <name evidence="4" type="ORF">VZD24_05330</name>
    <name evidence="3" type="ORF">VZD85_07240</name>
</gene>
<dbReference type="SUPFAM" id="SSF82771">
    <property type="entry name" value="GIY-YIG endonuclease"/>
    <property type="match status" value="1"/>
</dbReference>
<accession>A0AB35YSJ2</accession>
<reference evidence="3 6" key="1">
    <citation type="submission" date="2024-01" db="EMBL/GenBank/DDBJ databases">
        <title>Aequorivita flavus sp. nov., isolated from deep-sea sediment.</title>
        <authorList>
            <person name="Chen X."/>
        </authorList>
    </citation>
    <scope>NUCLEOTIDE SEQUENCE</scope>
    <source>
        <strain evidence="3">MCCC 1A16923</strain>
        <strain evidence="4 6">MCCC 1A16935</strain>
    </source>
</reference>
<dbReference type="Proteomes" id="UP001388259">
    <property type="component" value="Unassembled WGS sequence"/>
</dbReference>
<dbReference type="CDD" id="cd10456">
    <property type="entry name" value="GIY-YIG_UPF0213"/>
    <property type="match status" value="1"/>
</dbReference>
<name>A0AB35YSJ2_9FLAO</name>
<comment type="caution">
    <text evidence="3">The sequence shown here is derived from an EMBL/GenBank/DDBJ whole genome shotgun (WGS) entry which is preliminary data.</text>
</comment>
<evidence type="ECO:0000313" key="6">
    <source>
        <dbReference type="Proteomes" id="UP001390963"/>
    </source>
</evidence>
<keyword evidence="6" id="KW-1185">Reference proteome</keyword>
<dbReference type="Proteomes" id="UP001390963">
    <property type="component" value="Unassembled WGS sequence"/>
</dbReference>
<feature type="domain" description="GIY-YIG" evidence="2">
    <location>
        <begin position="2"/>
        <end position="78"/>
    </location>
</feature>
<dbReference type="AlphaFoldDB" id="A0AB35YSJ2"/>